<accession>A0A9W5RDW2</accession>
<evidence type="ECO:0000256" key="2">
    <source>
        <dbReference type="ARBA" id="ARBA00022840"/>
    </source>
</evidence>
<dbReference type="InterPro" id="IPR003439">
    <property type="entry name" value="ABC_transporter-like_ATP-bd"/>
</dbReference>
<dbReference type="PROSITE" id="PS50893">
    <property type="entry name" value="ABC_TRANSPORTER_2"/>
    <property type="match status" value="1"/>
</dbReference>
<dbReference type="OrthoDB" id="9789994at2"/>
<keyword evidence="1" id="KW-0547">Nucleotide-binding</keyword>
<evidence type="ECO:0000313" key="4">
    <source>
        <dbReference type="EMBL" id="EPD30572.1"/>
    </source>
</evidence>
<dbReference type="PANTHER" id="PTHR43158:SF2">
    <property type="entry name" value="SKFA PEPTIDE EXPORT ATP-BINDING PROTEIN SKFE"/>
    <property type="match status" value="1"/>
</dbReference>
<feature type="domain" description="ABC transporter" evidence="3">
    <location>
        <begin position="5"/>
        <end position="250"/>
    </location>
</feature>
<protein>
    <recommendedName>
        <fullName evidence="3">ABC transporter domain-containing protein</fullName>
    </recommendedName>
</protein>
<evidence type="ECO:0000256" key="1">
    <source>
        <dbReference type="ARBA" id="ARBA00022741"/>
    </source>
</evidence>
<name>A0A9W5RDW2_9ACTO</name>
<keyword evidence="2" id="KW-0067">ATP-binding</keyword>
<sequence length="266" mass="29129">MEHVVDLRNVEVRRNNNPILKDVSWTVNAGENWVILGPNGAGKTTLVNLLTGRVFPSISADSQHIAKVLDYQLGRVDLKDLRTIVGMASSGEEHLVGTKLSVMDLLLSALYGKIVRGREEYEEQDLRRASDLLHIMGVGYLAQRTFRTLSEGERQRVLICRALMADPEVLILDEPTAGLDLGARELLVMALEEIGKDKNAPAMILVTHHVEEIPRCFTHAALMNAGSIVAAGPIAQILVDDVVSSAFGLPLKVSSTDGRWSARADY</sequence>
<dbReference type="Proteomes" id="UP000014387">
    <property type="component" value="Unassembled WGS sequence"/>
</dbReference>
<proteinExistence type="predicted"/>
<evidence type="ECO:0000259" key="3">
    <source>
        <dbReference type="PROSITE" id="PS50893"/>
    </source>
</evidence>
<dbReference type="SUPFAM" id="SSF52540">
    <property type="entry name" value="P-loop containing nucleoside triphosphate hydrolases"/>
    <property type="match status" value="1"/>
</dbReference>
<dbReference type="RefSeq" id="WP_016443684.1">
    <property type="nucleotide sequence ID" value="NZ_KE150266.1"/>
</dbReference>
<dbReference type="Gene3D" id="3.40.50.300">
    <property type="entry name" value="P-loop containing nucleotide triphosphate hydrolases"/>
    <property type="match status" value="1"/>
</dbReference>
<dbReference type="EMBL" id="AGWN01000001">
    <property type="protein sequence ID" value="EPD30572.1"/>
    <property type="molecule type" value="Genomic_DNA"/>
</dbReference>
<dbReference type="InterPro" id="IPR003593">
    <property type="entry name" value="AAA+_ATPase"/>
</dbReference>
<reference evidence="4 5" key="1">
    <citation type="submission" date="2013-05" db="EMBL/GenBank/DDBJ databases">
        <title>The Genome Sequence of Actinomyces europaeus ACS-120-V-COL10B.</title>
        <authorList>
            <consortium name="The Broad Institute Genomics Platform"/>
            <person name="Earl A."/>
            <person name="Ward D."/>
            <person name="Feldgarden M."/>
            <person name="Gevers D."/>
            <person name="Saerens B."/>
            <person name="Vaneechoutte M."/>
            <person name="Walker B."/>
            <person name="Young S."/>
            <person name="Zeng Q."/>
            <person name="Gargeya S."/>
            <person name="Fitzgerald M."/>
            <person name="Haas B."/>
            <person name="Abouelleil A."/>
            <person name="Allen A.W."/>
            <person name="Alvarado L."/>
            <person name="Arachchi H.M."/>
            <person name="Berlin A.M."/>
            <person name="Chapman S.B."/>
            <person name="Gainer-Dewar J."/>
            <person name="Goldberg J."/>
            <person name="Griggs A."/>
            <person name="Gujja S."/>
            <person name="Hansen M."/>
            <person name="Howarth C."/>
            <person name="Imamovic A."/>
            <person name="Ireland A."/>
            <person name="Larimer J."/>
            <person name="McCowan C."/>
            <person name="Murphy C."/>
            <person name="Pearson M."/>
            <person name="Poon T.W."/>
            <person name="Priest M."/>
            <person name="Roberts A."/>
            <person name="Saif S."/>
            <person name="Shea T."/>
            <person name="Sisk P."/>
            <person name="Sykes S."/>
            <person name="Wortman J."/>
            <person name="Nusbaum C."/>
            <person name="Birren B."/>
        </authorList>
    </citation>
    <scope>NUCLEOTIDE SEQUENCE [LARGE SCALE GENOMIC DNA]</scope>
    <source>
        <strain evidence="4 5">ACS-120-V-Col10b</strain>
    </source>
</reference>
<dbReference type="PANTHER" id="PTHR43158">
    <property type="entry name" value="SKFA PEPTIDE EXPORT ATP-BINDING PROTEIN SKFE"/>
    <property type="match status" value="1"/>
</dbReference>
<dbReference type="Pfam" id="PF00005">
    <property type="entry name" value="ABC_tran"/>
    <property type="match status" value="1"/>
</dbReference>
<dbReference type="InterPro" id="IPR027417">
    <property type="entry name" value="P-loop_NTPase"/>
</dbReference>
<dbReference type="AlphaFoldDB" id="A0A9W5RDW2"/>
<dbReference type="GO" id="GO:0016887">
    <property type="term" value="F:ATP hydrolysis activity"/>
    <property type="evidence" value="ECO:0007669"/>
    <property type="project" value="InterPro"/>
</dbReference>
<evidence type="ECO:0000313" key="5">
    <source>
        <dbReference type="Proteomes" id="UP000014387"/>
    </source>
</evidence>
<gene>
    <name evidence="4" type="ORF">HMPREF9238_00318</name>
</gene>
<dbReference type="GO" id="GO:0005524">
    <property type="term" value="F:ATP binding"/>
    <property type="evidence" value="ECO:0007669"/>
    <property type="project" value="UniProtKB-KW"/>
</dbReference>
<organism evidence="4 5">
    <name type="scientific">Gleimia europaea ACS-120-V-Col10b</name>
    <dbReference type="NCBI Taxonomy" id="883069"/>
    <lineage>
        <taxon>Bacteria</taxon>
        <taxon>Bacillati</taxon>
        <taxon>Actinomycetota</taxon>
        <taxon>Actinomycetes</taxon>
        <taxon>Actinomycetales</taxon>
        <taxon>Actinomycetaceae</taxon>
        <taxon>Gleimia</taxon>
    </lineage>
</organism>
<comment type="caution">
    <text evidence="4">The sequence shown here is derived from an EMBL/GenBank/DDBJ whole genome shotgun (WGS) entry which is preliminary data.</text>
</comment>
<keyword evidence="5" id="KW-1185">Reference proteome</keyword>
<dbReference type="SMART" id="SM00382">
    <property type="entry name" value="AAA"/>
    <property type="match status" value="1"/>
</dbReference>